<dbReference type="Gene3D" id="1.10.357.10">
    <property type="entry name" value="Tetracycline Repressor, domain 2"/>
    <property type="match status" value="1"/>
</dbReference>
<sequence>MAGQRADARRNYALLLAVAEQAVADQGADASLEQIARTAGVGSGTVRRHFPTRHALLEAVFRKRMDTLADRARELAGRPDSPAALLEWLGAVLSFAATTRGVAEALNRGHLADAGEFCASARLSEAGGPLVARAVAGGGLAPGVTIADLLDLITGIALATEHHPDGVDQAKRLLDLTINGVSGPA</sequence>
<dbReference type="EMBL" id="QLMJ01000015">
    <property type="protein sequence ID" value="RAK31440.1"/>
    <property type="molecule type" value="Genomic_DNA"/>
</dbReference>
<keyword evidence="7" id="KW-1185">Reference proteome</keyword>
<dbReference type="PRINTS" id="PR00455">
    <property type="entry name" value="HTHTETR"/>
</dbReference>
<dbReference type="RefSeq" id="WP_111652343.1">
    <property type="nucleotide sequence ID" value="NZ_JACHWI010000015.1"/>
</dbReference>
<dbReference type="InterPro" id="IPR001647">
    <property type="entry name" value="HTH_TetR"/>
</dbReference>
<evidence type="ECO:0000313" key="7">
    <source>
        <dbReference type="Proteomes" id="UP000249341"/>
    </source>
</evidence>
<dbReference type="InterPro" id="IPR049445">
    <property type="entry name" value="TetR_SbtR-like_C"/>
</dbReference>
<reference evidence="6 7" key="1">
    <citation type="submission" date="2018-06" db="EMBL/GenBank/DDBJ databases">
        <title>Genomic Encyclopedia of Type Strains, Phase III (KMG-III): the genomes of soil and plant-associated and newly described type strains.</title>
        <authorList>
            <person name="Whitman W."/>
        </authorList>
    </citation>
    <scope>NUCLEOTIDE SEQUENCE [LARGE SCALE GENOMIC DNA]</scope>
    <source>
        <strain evidence="6 7">CGMCC 4.7090</strain>
    </source>
</reference>
<evidence type="ECO:0000313" key="6">
    <source>
        <dbReference type="EMBL" id="RAK31440.1"/>
    </source>
</evidence>
<dbReference type="InterPro" id="IPR009057">
    <property type="entry name" value="Homeodomain-like_sf"/>
</dbReference>
<evidence type="ECO:0000256" key="1">
    <source>
        <dbReference type="ARBA" id="ARBA00023015"/>
    </source>
</evidence>
<dbReference type="PANTHER" id="PTHR30055:SF234">
    <property type="entry name" value="HTH-TYPE TRANSCRIPTIONAL REGULATOR BETI"/>
    <property type="match status" value="1"/>
</dbReference>
<keyword evidence="1" id="KW-0805">Transcription regulation</keyword>
<organism evidence="6 7">
    <name type="scientific">Actinoplanes lutulentus</name>
    <dbReference type="NCBI Taxonomy" id="1287878"/>
    <lineage>
        <taxon>Bacteria</taxon>
        <taxon>Bacillati</taxon>
        <taxon>Actinomycetota</taxon>
        <taxon>Actinomycetes</taxon>
        <taxon>Micromonosporales</taxon>
        <taxon>Micromonosporaceae</taxon>
        <taxon>Actinoplanes</taxon>
    </lineage>
</organism>
<dbReference type="Pfam" id="PF21597">
    <property type="entry name" value="TetR_C_43"/>
    <property type="match status" value="1"/>
</dbReference>
<name>A0A327Z7Z7_9ACTN</name>
<dbReference type="OrthoDB" id="3617113at2"/>
<dbReference type="PROSITE" id="PS50977">
    <property type="entry name" value="HTH_TETR_2"/>
    <property type="match status" value="1"/>
</dbReference>
<proteinExistence type="predicted"/>
<comment type="caution">
    <text evidence="6">The sequence shown here is derived from an EMBL/GenBank/DDBJ whole genome shotgun (WGS) entry which is preliminary data.</text>
</comment>
<gene>
    <name evidence="6" type="ORF">B0I29_115247</name>
</gene>
<dbReference type="GO" id="GO:0003700">
    <property type="term" value="F:DNA-binding transcription factor activity"/>
    <property type="evidence" value="ECO:0007669"/>
    <property type="project" value="TreeGrafter"/>
</dbReference>
<dbReference type="AlphaFoldDB" id="A0A327Z7Z7"/>
<dbReference type="GO" id="GO:0000976">
    <property type="term" value="F:transcription cis-regulatory region binding"/>
    <property type="evidence" value="ECO:0007669"/>
    <property type="project" value="TreeGrafter"/>
</dbReference>
<accession>A0A327Z7Z7</accession>
<keyword evidence="2 4" id="KW-0238">DNA-binding</keyword>
<dbReference type="Pfam" id="PF00440">
    <property type="entry name" value="TetR_N"/>
    <property type="match status" value="1"/>
</dbReference>
<protein>
    <submittedName>
        <fullName evidence="6">TetR family transcriptional regulator</fullName>
    </submittedName>
</protein>
<evidence type="ECO:0000259" key="5">
    <source>
        <dbReference type="PROSITE" id="PS50977"/>
    </source>
</evidence>
<evidence type="ECO:0000256" key="4">
    <source>
        <dbReference type="PROSITE-ProRule" id="PRU00335"/>
    </source>
</evidence>
<feature type="DNA-binding region" description="H-T-H motif" evidence="4">
    <location>
        <begin position="31"/>
        <end position="50"/>
    </location>
</feature>
<evidence type="ECO:0000256" key="2">
    <source>
        <dbReference type="ARBA" id="ARBA00023125"/>
    </source>
</evidence>
<evidence type="ECO:0000256" key="3">
    <source>
        <dbReference type="ARBA" id="ARBA00023163"/>
    </source>
</evidence>
<dbReference type="SUPFAM" id="SSF46689">
    <property type="entry name" value="Homeodomain-like"/>
    <property type="match status" value="1"/>
</dbReference>
<dbReference type="InterPro" id="IPR050109">
    <property type="entry name" value="HTH-type_TetR-like_transc_reg"/>
</dbReference>
<dbReference type="PANTHER" id="PTHR30055">
    <property type="entry name" value="HTH-TYPE TRANSCRIPTIONAL REGULATOR RUTR"/>
    <property type="match status" value="1"/>
</dbReference>
<dbReference type="Proteomes" id="UP000249341">
    <property type="component" value="Unassembled WGS sequence"/>
</dbReference>
<keyword evidence="3" id="KW-0804">Transcription</keyword>
<dbReference type="InterPro" id="IPR036271">
    <property type="entry name" value="Tet_transcr_reg_TetR-rel_C_sf"/>
</dbReference>
<dbReference type="SUPFAM" id="SSF48498">
    <property type="entry name" value="Tetracyclin repressor-like, C-terminal domain"/>
    <property type="match status" value="1"/>
</dbReference>
<feature type="domain" description="HTH tetR-type" evidence="5">
    <location>
        <begin position="9"/>
        <end position="68"/>
    </location>
</feature>